<dbReference type="KEGG" id="pspw:BJG93_31755"/>
<dbReference type="AlphaFoldDB" id="A0A1I9YUW2"/>
<keyword evidence="2" id="KW-1185">Reference proteome</keyword>
<organism evidence="1 2">
    <name type="scientific">Paraburkholderia sprentiae WSM5005</name>
    <dbReference type="NCBI Taxonomy" id="754502"/>
    <lineage>
        <taxon>Bacteria</taxon>
        <taxon>Pseudomonadati</taxon>
        <taxon>Pseudomonadota</taxon>
        <taxon>Betaproteobacteria</taxon>
        <taxon>Burkholderiales</taxon>
        <taxon>Burkholderiaceae</taxon>
        <taxon>Paraburkholderia</taxon>
    </lineage>
</organism>
<keyword evidence="1" id="KW-0614">Plasmid</keyword>
<accession>A0A1I9YUW2</accession>
<protein>
    <submittedName>
        <fullName evidence="1">Uncharacterized protein</fullName>
    </submittedName>
</protein>
<reference evidence="1" key="2">
    <citation type="submission" date="2021-06" db="EMBL/GenBank/DDBJ databases">
        <authorList>
            <person name="Rogers T.H."/>
            <person name="Ramsay J.P."/>
            <person name="Wang P."/>
            <person name="Terpolilli J."/>
        </authorList>
    </citation>
    <scope>NUCLEOTIDE SEQUENCE [LARGE SCALE GENOMIC DNA]</scope>
    <source>
        <strain evidence="1">WSM5005</strain>
        <plasmid evidence="1">pl1WSM5005</plasmid>
    </source>
</reference>
<geneLocation type="plasmid" evidence="1 2">
    <name>pl1WSM5005</name>
</geneLocation>
<dbReference type="Proteomes" id="UP000179860">
    <property type="component" value="Plasmid pl1WSM5005"/>
</dbReference>
<dbReference type="EMBL" id="CP017563">
    <property type="protein sequence ID" value="APA90002.1"/>
    <property type="molecule type" value="Genomic_DNA"/>
</dbReference>
<gene>
    <name evidence="1" type="ORF">BJG93_31755</name>
</gene>
<proteinExistence type="predicted"/>
<dbReference type="RefSeq" id="WP_027194634.1">
    <property type="nucleotide sequence ID" value="NZ_CP017563.2"/>
</dbReference>
<evidence type="ECO:0000313" key="2">
    <source>
        <dbReference type="Proteomes" id="UP000179860"/>
    </source>
</evidence>
<reference evidence="1" key="1">
    <citation type="submission" date="2016-09" db="EMBL/GenBank/DDBJ databases">
        <title>The Complete Genome of Burkholderia sprentiae wsm5005.</title>
        <authorList>
            <person name="De Meyer S."/>
            <person name="Wang P."/>
            <person name="Terpolilli J."/>
        </authorList>
    </citation>
    <scope>NUCLEOTIDE SEQUENCE [LARGE SCALE GENOMIC DNA]</scope>
    <source>
        <strain evidence="1">WSM5005</strain>
        <plasmid evidence="1">pl1WSM5005</plasmid>
    </source>
</reference>
<sequence length="112" mass="12224">MAESVPVCDRRASPSFQQAAIANSPANASQWSDAQFDPWLATVRFAYACLCLGQRAAGERAFEDGQSQARDYCNYAVQELAGVLFCATRSKPVPATWNRARSTPWAGPFICT</sequence>
<evidence type="ECO:0000313" key="1">
    <source>
        <dbReference type="EMBL" id="APA90002.1"/>
    </source>
</evidence>
<name>A0A1I9YUW2_9BURK</name>
<dbReference type="OrthoDB" id="869379at2"/>